<dbReference type="EMBL" id="MU157893">
    <property type="protein sequence ID" value="KAF9524813.1"/>
    <property type="molecule type" value="Genomic_DNA"/>
</dbReference>
<evidence type="ECO:0000313" key="3">
    <source>
        <dbReference type="Proteomes" id="UP000807306"/>
    </source>
</evidence>
<dbReference type="AlphaFoldDB" id="A0A9P6E8S4"/>
<accession>A0A9P6E8S4</accession>
<dbReference type="CDD" id="cd09917">
    <property type="entry name" value="F-box_SF"/>
    <property type="match status" value="1"/>
</dbReference>
<organism evidence="2 3">
    <name type="scientific">Crepidotus variabilis</name>
    <dbReference type="NCBI Taxonomy" id="179855"/>
    <lineage>
        <taxon>Eukaryota</taxon>
        <taxon>Fungi</taxon>
        <taxon>Dikarya</taxon>
        <taxon>Basidiomycota</taxon>
        <taxon>Agaricomycotina</taxon>
        <taxon>Agaricomycetes</taxon>
        <taxon>Agaricomycetidae</taxon>
        <taxon>Agaricales</taxon>
        <taxon>Agaricineae</taxon>
        <taxon>Crepidotaceae</taxon>
        <taxon>Crepidotus</taxon>
    </lineage>
</organism>
<gene>
    <name evidence="2" type="ORF">CPB83DRAFT_860737</name>
</gene>
<sequence>MFDLSVLQQFVRTPTRFTFSHADKSIPPLSPSAPSALHFVPDELLEEILSFCPSSTLCQLSLTDWRLNRIANSFLYKDAKPSSADKMLVFFITVCMQPYLARHVRTLDIEHSLSKVMLDTPFNESIFARRLRKLGNRRTNSHKPILRNALTLVNAALKSMTSLTNLTLIMPDGDAHVEYTSLLSGVEFQLLHFHTSIRINDEVIAFLAKQSLLEDLKIYSTAPNESHYLQSLPTTALPSLTALSWSSKTSMEAVRALLSNRPVTKATIHLHPGTAFSNVLSVGPQASKQITTINLAFRDRSRPSATQLRTLATAFPHIESLSLSFAALSKGTVQQITDAIESFFRIKELCLFEHSPRDELEREDLMALTDVWFTLSKPLKSITFNLCEPSTVTKRVTRRRSET</sequence>
<dbReference type="SUPFAM" id="SSF81383">
    <property type="entry name" value="F-box domain"/>
    <property type="match status" value="1"/>
</dbReference>
<dbReference type="InterPro" id="IPR036047">
    <property type="entry name" value="F-box-like_dom_sf"/>
</dbReference>
<comment type="caution">
    <text evidence="2">The sequence shown here is derived from an EMBL/GenBank/DDBJ whole genome shotgun (WGS) entry which is preliminary data.</text>
</comment>
<feature type="domain" description="F-box" evidence="1">
    <location>
        <begin position="34"/>
        <end position="79"/>
    </location>
</feature>
<dbReference type="OrthoDB" id="3054922at2759"/>
<reference evidence="2" key="1">
    <citation type="submission" date="2020-11" db="EMBL/GenBank/DDBJ databases">
        <authorList>
            <consortium name="DOE Joint Genome Institute"/>
            <person name="Ahrendt S."/>
            <person name="Riley R."/>
            <person name="Andreopoulos W."/>
            <person name="Labutti K."/>
            <person name="Pangilinan J."/>
            <person name="Ruiz-Duenas F.J."/>
            <person name="Barrasa J.M."/>
            <person name="Sanchez-Garcia M."/>
            <person name="Camarero S."/>
            <person name="Miyauchi S."/>
            <person name="Serrano A."/>
            <person name="Linde D."/>
            <person name="Babiker R."/>
            <person name="Drula E."/>
            <person name="Ayuso-Fernandez I."/>
            <person name="Pacheco R."/>
            <person name="Padilla G."/>
            <person name="Ferreira P."/>
            <person name="Barriuso J."/>
            <person name="Kellner H."/>
            <person name="Castanera R."/>
            <person name="Alfaro M."/>
            <person name="Ramirez L."/>
            <person name="Pisabarro A.G."/>
            <person name="Kuo A."/>
            <person name="Tritt A."/>
            <person name="Lipzen A."/>
            <person name="He G."/>
            <person name="Yan M."/>
            <person name="Ng V."/>
            <person name="Cullen D."/>
            <person name="Martin F."/>
            <person name="Rosso M.-N."/>
            <person name="Henrissat B."/>
            <person name="Hibbett D."/>
            <person name="Martinez A.T."/>
            <person name="Grigoriev I.V."/>
        </authorList>
    </citation>
    <scope>NUCLEOTIDE SEQUENCE</scope>
    <source>
        <strain evidence="2">CBS 506.95</strain>
    </source>
</reference>
<dbReference type="InterPro" id="IPR001810">
    <property type="entry name" value="F-box_dom"/>
</dbReference>
<protein>
    <recommendedName>
        <fullName evidence="1">F-box domain-containing protein</fullName>
    </recommendedName>
</protein>
<dbReference type="Proteomes" id="UP000807306">
    <property type="component" value="Unassembled WGS sequence"/>
</dbReference>
<evidence type="ECO:0000313" key="2">
    <source>
        <dbReference type="EMBL" id="KAF9524813.1"/>
    </source>
</evidence>
<proteinExistence type="predicted"/>
<name>A0A9P6E8S4_9AGAR</name>
<dbReference type="SUPFAM" id="SSF52047">
    <property type="entry name" value="RNI-like"/>
    <property type="match status" value="1"/>
</dbReference>
<dbReference type="PROSITE" id="PS50181">
    <property type="entry name" value="FBOX"/>
    <property type="match status" value="1"/>
</dbReference>
<keyword evidence="3" id="KW-1185">Reference proteome</keyword>
<evidence type="ECO:0000259" key="1">
    <source>
        <dbReference type="PROSITE" id="PS50181"/>
    </source>
</evidence>